<dbReference type="Proteomes" id="UP000295146">
    <property type="component" value="Unassembled WGS sequence"/>
</dbReference>
<proteinExistence type="predicted"/>
<dbReference type="EMBL" id="SODP01000002">
    <property type="protein sequence ID" value="TDW69343.1"/>
    <property type="molecule type" value="Genomic_DNA"/>
</dbReference>
<dbReference type="GO" id="GO:0016301">
    <property type="term" value="F:kinase activity"/>
    <property type="evidence" value="ECO:0007669"/>
    <property type="project" value="UniProtKB-KW"/>
</dbReference>
<evidence type="ECO:0000256" key="2">
    <source>
        <dbReference type="ARBA" id="ARBA00022777"/>
    </source>
</evidence>
<comment type="caution">
    <text evidence="7">The sequence shown here is derived from an EMBL/GenBank/DDBJ whole genome shotgun (WGS) entry which is preliminary data.</text>
</comment>
<evidence type="ECO:0000256" key="4">
    <source>
        <dbReference type="ARBA" id="ARBA00023163"/>
    </source>
</evidence>
<dbReference type="Pfam" id="PF13185">
    <property type="entry name" value="GAF_2"/>
    <property type="match status" value="1"/>
</dbReference>
<feature type="domain" description="ANTAR" evidence="6">
    <location>
        <begin position="160"/>
        <end position="221"/>
    </location>
</feature>
<keyword evidence="3" id="KW-0805">Transcription regulation</keyword>
<dbReference type="OrthoDB" id="7466251at2"/>
<dbReference type="PIRSF" id="PIRSF036625">
    <property type="entry name" value="GAF_ANTAR"/>
    <property type="match status" value="1"/>
</dbReference>
<dbReference type="Gene3D" id="1.10.10.10">
    <property type="entry name" value="Winged helix-like DNA-binding domain superfamily/Winged helix DNA-binding domain"/>
    <property type="match status" value="1"/>
</dbReference>
<dbReference type="InterPro" id="IPR012074">
    <property type="entry name" value="GAF_ANTAR"/>
</dbReference>
<reference evidence="7 8" key="1">
    <citation type="submission" date="2019-03" db="EMBL/GenBank/DDBJ databases">
        <title>Genomic Encyclopedia of Type Strains, Phase III (KMG-III): the genomes of soil and plant-associated and newly described type strains.</title>
        <authorList>
            <person name="Whitman W."/>
        </authorList>
    </citation>
    <scope>NUCLEOTIDE SEQUENCE [LARGE SCALE GENOMIC DNA]</scope>
    <source>
        <strain evidence="7 8">VKM Ac-2573</strain>
    </source>
</reference>
<dbReference type="RefSeq" id="WP_134104404.1">
    <property type="nucleotide sequence ID" value="NZ_SODP01000002.1"/>
</dbReference>
<keyword evidence="4" id="KW-0804">Transcription</keyword>
<dbReference type="Gene3D" id="3.30.450.40">
    <property type="match status" value="1"/>
</dbReference>
<dbReference type="SUPFAM" id="SSF52172">
    <property type="entry name" value="CheY-like"/>
    <property type="match status" value="1"/>
</dbReference>
<dbReference type="GO" id="GO:0003723">
    <property type="term" value="F:RNA binding"/>
    <property type="evidence" value="ECO:0007669"/>
    <property type="project" value="InterPro"/>
</dbReference>
<evidence type="ECO:0000256" key="3">
    <source>
        <dbReference type="ARBA" id="ARBA00023015"/>
    </source>
</evidence>
<dbReference type="SUPFAM" id="SSF55781">
    <property type="entry name" value="GAF domain-like"/>
    <property type="match status" value="1"/>
</dbReference>
<dbReference type="Pfam" id="PF03861">
    <property type="entry name" value="ANTAR"/>
    <property type="match status" value="1"/>
</dbReference>
<organism evidence="7 8">
    <name type="scientific">Kribbella pratensis</name>
    <dbReference type="NCBI Taxonomy" id="2512112"/>
    <lineage>
        <taxon>Bacteria</taxon>
        <taxon>Bacillati</taxon>
        <taxon>Actinomycetota</taxon>
        <taxon>Actinomycetes</taxon>
        <taxon>Propionibacteriales</taxon>
        <taxon>Kribbellaceae</taxon>
        <taxon>Kribbella</taxon>
    </lineage>
</organism>
<keyword evidence="1" id="KW-0808">Transferase</keyword>
<evidence type="ECO:0000256" key="1">
    <source>
        <dbReference type="ARBA" id="ARBA00022679"/>
    </source>
</evidence>
<evidence type="ECO:0000313" key="7">
    <source>
        <dbReference type="EMBL" id="TDW69343.1"/>
    </source>
</evidence>
<sequence>MEMQELIAVINEVATSLLVPIDLQVTLDRITRSATEAIPGIDYASISVTSKTGRIETLAPTHRVAIQADQLQYELREGPCYAAVTGVPVVQVDDLASDLRWPAYGPKAAASFGLGSQLAFQFHAEPHARGALNLYATRAHEIDTDSRQLGMMFARLVAVALGWARHGETLSEALRSRQLIGQAVGIVMERYRLDPDRAFAFLVRVSQTGNIKLREVAAGIIADAVTPAECRPHRPRKPSEPDTRPHMPTSP</sequence>
<dbReference type="PROSITE" id="PS50921">
    <property type="entry name" value="ANTAR"/>
    <property type="match status" value="1"/>
</dbReference>
<dbReference type="InterPro" id="IPR011006">
    <property type="entry name" value="CheY-like_superfamily"/>
</dbReference>
<gene>
    <name evidence="7" type="ORF">EV653_3367</name>
</gene>
<feature type="region of interest" description="Disordered" evidence="5">
    <location>
        <begin position="228"/>
        <end position="251"/>
    </location>
</feature>
<dbReference type="InterPro" id="IPR005561">
    <property type="entry name" value="ANTAR"/>
</dbReference>
<dbReference type="InterPro" id="IPR036388">
    <property type="entry name" value="WH-like_DNA-bd_sf"/>
</dbReference>
<dbReference type="AlphaFoldDB" id="A0A4R8C7I6"/>
<dbReference type="InterPro" id="IPR003018">
    <property type="entry name" value="GAF"/>
</dbReference>
<dbReference type="SMART" id="SM01012">
    <property type="entry name" value="ANTAR"/>
    <property type="match status" value="1"/>
</dbReference>
<protein>
    <submittedName>
        <fullName evidence="7">GAF domain-containing protein</fullName>
    </submittedName>
</protein>
<evidence type="ECO:0000313" key="8">
    <source>
        <dbReference type="Proteomes" id="UP000295146"/>
    </source>
</evidence>
<dbReference type="InterPro" id="IPR029016">
    <property type="entry name" value="GAF-like_dom_sf"/>
</dbReference>
<accession>A0A4R8C7I6</accession>
<evidence type="ECO:0000256" key="5">
    <source>
        <dbReference type="SAM" id="MobiDB-lite"/>
    </source>
</evidence>
<name>A0A4R8C7I6_9ACTN</name>
<keyword evidence="2" id="KW-0418">Kinase</keyword>
<keyword evidence="8" id="KW-1185">Reference proteome</keyword>
<evidence type="ECO:0000259" key="6">
    <source>
        <dbReference type="PROSITE" id="PS50921"/>
    </source>
</evidence>